<dbReference type="Gene3D" id="3.40.50.300">
    <property type="entry name" value="P-loop containing nucleotide triphosphate hydrolases"/>
    <property type="match status" value="1"/>
</dbReference>
<reference evidence="8" key="1">
    <citation type="journal article" date="2020" name="Stud. Mycol.">
        <title>101 Dothideomycetes genomes: a test case for predicting lifestyles and emergence of pathogens.</title>
        <authorList>
            <person name="Haridas S."/>
            <person name="Albert R."/>
            <person name="Binder M."/>
            <person name="Bloem J."/>
            <person name="Labutti K."/>
            <person name="Salamov A."/>
            <person name="Andreopoulos B."/>
            <person name="Baker S."/>
            <person name="Barry K."/>
            <person name="Bills G."/>
            <person name="Bluhm B."/>
            <person name="Cannon C."/>
            <person name="Castanera R."/>
            <person name="Culley D."/>
            <person name="Daum C."/>
            <person name="Ezra D."/>
            <person name="Gonzalez J."/>
            <person name="Henrissat B."/>
            <person name="Kuo A."/>
            <person name="Liang C."/>
            <person name="Lipzen A."/>
            <person name="Lutzoni F."/>
            <person name="Magnuson J."/>
            <person name="Mondo S."/>
            <person name="Nolan M."/>
            <person name="Ohm R."/>
            <person name="Pangilinan J."/>
            <person name="Park H.-J."/>
            <person name="Ramirez L."/>
            <person name="Alfaro M."/>
            <person name="Sun H."/>
            <person name="Tritt A."/>
            <person name="Yoshinaga Y."/>
            <person name="Zwiers L.-H."/>
            <person name="Turgeon B."/>
            <person name="Goodwin S."/>
            <person name="Spatafora J."/>
            <person name="Crous P."/>
            <person name="Grigoriev I."/>
        </authorList>
    </citation>
    <scope>NUCLEOTIDE SEQUENCE</scope>
    <source>
        <strain evidence="8">ATCC 16933</strain>
    </source>
</reference>
<sequence>MPTTHTMLPDKLTFEAKPYAFTFPPEHTALLVIDMQRDFLLPDGFGHIQGGNLDAVQASIEPTKKLLEAFRSAGIVVFHTREGHKPDLSDCPSSKLVRQAAAPDNTQHTLVIGDKGEMGRLLIRGEYGHDIVNELAPLPNEIVIDKPGKGAFWNTTLMHQLKAHGITHLVVSGVTTECCFATSIREANDRGFECCGIEEATAGYNAAFKTSSLDMIYWSQGLFGFTAALQPLLDCLTTALGSPARFEVEATPPQTPPEWDGDLSIPALQVAYKAGLSPVTVIESLYKTIDAYKKIDDAVWILIEEKDKVLEAAKTLASKYPDKSALPPLFGVPFSVKDSIDIAGLPTTTACPPLTHIPTESAPIYEKVLENGALFIGKTNLDQLATGLTGCRSPYGITHSVFHADYISGGSSSGSCVSVGANLVSFSIATDTAGSGRVPSAFNGVVGYKPTRGTVSTRGVTPACLSLDCIALVARTVADARAVWRLAEGHDARDPYAKPAPLGFERHVDATGPRARGFKFGIPPPEALARCAPPYRRMFNAAVTRLRGLGGRLTPVDWAPFEKAGRLLYDGTFVSERLASLPDGWLETNRTALHPVIVDIFDAVAARRSSAVDAYRDLQAKAVYTRQAERVFEYSERGVDVVVVPTAPAHWRIDEVLRDPIAKNSALGEFTHCGNVLDLCAVAVPAGTYDVKELSGNPDDKGTLPFGITFLSGLRMDPEALEVARRQPKIEQNLENPKCPQESLARGKALKDNAIRMGGSISRILGGLLWQKKEIRILILGLDNAGKTTLLYRLKIGEVVSTIPTIGFNVESVTYKNLNFNVWDLGGQTSIRPYWRCYYANTAAVIFVIDSTDIERLGTAAEELAAMLSEEELRDAALLVFANKQDQPGAKGAGEISEALKLAELRDRNWSIVACSAIDGRGIDEGMDWLVQTVNSEN</sequence>
<evidence type="ECO:0000256" key="4">
    <source>
        <dbReference type="PIRSR" id="PIRSR606689-1"/>
    </source>
</evidence>
<organism evidence="8 9">
    <name type="scientific">Lineolata rhizophorae</name>
    <dbReference type="NCBI Taxonomy" id="578093"/>
    <lineage>
        <taxon>Eukaryota</taxon>
        <taxon>Fungi</taxon>
        <taxon>Dikarya</taxon>
        <taxon>Ascomycota</taxon>
        <taxon>Pezizomycotina</taxon>
        <taxon>Dothideomycetes</taxon>
        <taxon>Dothideomycetes incertae sedis</taxon>
        <taxon>Lineolatales</taxon>
        <taxon>Lineolataceae</taxon>
        <taxon>Lineolata</taxon>
    </lineage>
</organism>
<dbReference type="SUPFAM" id="SSF52540">
    <property type="entry name" value="P-loop containing nucleoside triphosphate hydrolases"/>
    <property type="match status" value="1"/>
</dbReference>
<evidence type="ECO:0000256" key="3">
    <source>
        <dbReference type="ARBA" id="ARBA00023134"/>
    </source>
</evidence>
<dbReference type="Gene3D" id="1.20.58.1700">
    <property type="match status" value="1"/>
</dbReference>
<dbReference type="GO" id="GO:0046872">
    <property type="term" value="F:metal ion binding"/>
    <property type="evidence" value="ECO:0007669"/>
    <property type="project" value="UniProtKB-KW"/>
</dbReference>
<dbReference type="InterPro" id="IPR023631">
    <property type="entry name" value="Amidase_dom"/>
</dbReference>
<dbReference type="Pfam" id="PF00857">
    <property type="entry name" value="Isochorismatase"/>
    <property type="match status" value="1"/>
</dbReference>
<dbReference type="GO" id="GO:0003924">
    <property type="term" value="F:GTPase activity"/>
    <property type="evidence" value="ECO:0007669"/>
    <property type="project" value="InterPro"/>
</dbReference>
<accession>A0A6A6NNG7</accession>
<dbReference type="InterPro" id="IPR036380">
    <property type="entry name" value="Isochorismatase-like_sf"/>
</dbReference>
<dbReference type="InterPro" id="IPR000120">
    <property type="entry name" value="Amidase"/>
</dbReference>
<keyword evidence="9" id="KW-1185">Reference proteome</keyword>
<dbReference type="Gene3D" id="3.90.1300.10">
    <property type="entry name" value="Amidase signature (AS) domain"/>
    <property type="match status" value="1"/>
</dbReference>
<dbReference type="SMART" id="SM00175">
    <property type="entry name" value="RAB"/>
    <property type="match status" value="1"/>
</dbReference>
<dbReference type="Gene3D" id="3.40.50.850">
    <property type="entry name" value="Isochorismatase-like"/>
    <property type="match status" value="1"/>
</dbReference>
<dbReference type="EMBL" id="MU001698">
    <property type="protein sequence ID" value="KAF2453305.1"/>
    <property type="molecule type" value="Genomic_DNA"/>
</dbReference>
<evidence type="ECO:0000313" key="9">
    <source>
        <dbReference type="Proteomes" id="UP000799766"/>
    </source>
</evidence>
<keyword evidence="3 4" id="KW-0342">GTP-binding</keyword>
<feature type="binding site" evidence="4">
    <location>
        <begin position="781"/>
        <end position="788"/>
    </location>
    <ligand>
        <name>GTP</name>
        <dbReference type="ChEBI" id="CHEBI:37565"/>
    </ligand>
</feature>
<evidence type="ECO:0000259" key="6">
    <source>
        <dbReference type="Pfam" id="PF00857"/>
    </source>
</evidence>
<dbReference type="CDD" id="cd04151">
    <property type="entry name" value="Arl1"/>
    <property type="match status" value="1"/>
</dbReference>
<dbReference type="PANTHER" id="PTHR11895:SF169">
    <property type="entry name" value="GLUTAMYL-TRNA(GLN) AMIDOTRANSFERASE"/>
    <property type="match status" value="1"/>
</dbReference>
<keyword evidence="2 4" id="KW-0547">Nucleotide-binding</keyword>
<feature type="binding site" evidence="5">
    <location>
        <position position="788"/>
    </location>
    <ligand>
        <name>Mg(2+)</name>
        <dbReference type="ChEBI" id="CHEBI:18420"/>
    </ligand>
</feature>
<dbReference type="NCBIfam" id="TIGR00231">
    <property type="entry name" value="small_GTP"/>
    <property type="match status" value="1"/>
</dbReference>
<dbReference type="GO" id="GO:0005525">
    <property type="term" value="F:GTP binding"/>
    <property type="evidence" value="ECO:0007669"/>
    <property type="project" value="UniProtKB-KW"/>
</dbReference>
<dbReference type="SUPFAM" id="SSF75304">
    <property type="entry name" value="Amidase signature (AS) enzymes"/>
    <property type="match status" value="1"/>
</dbReference>
<dbReference type="InterPro" id="IPR027417">
    <property type="entry name" value="P-loop_NTPase"/>
</dbReference>
<dbReference type="AlphaFoldDB" id="A0A6A6NNG7"/>
<comment type="similarity">
    <text evidence="1">Belongs to the isochorismatase family.</text>
</comment>
<keyword evidence="5" id="KW-0460">Magnesium</keyword>
<proteinExistence type="inferred from homology"/>
<dbReference type="CDD" id="cd00431">
    <property type="entry name" value="cysteine_hydrolases"/>
    <property type="match status" value="1"/>
</dbReference>
<evidence type="ECO:0000256" key="5">
    <source>
        <dbReference type="PIRSR" id="PIRSR606689-2"/>
    </source>
</evidence>
<dbReference type="SUPFAM" id="SSF52499">
    <property type="entry name" value="Isochorismatase-like hydrolases"/>
    <property type="match status" value="1"/>
</dbReference>
<feature type="binding site" evidence="4">
    <location>
        <begin position="883"/>
        <end position="886"/>
    </location>
    <ligand>
        <name>GTP</name>
        <dbReference type="ChEBI" id="CHEBI:37565"/>
    </ligand>
</feature>
<evidence type="ECO:0000259" key="7">
    <source>
        <dbReference type="Pfam" id="PF01425"/>
    </source>
</evidence>
<dbReference type="Pfam" id="PF00025">
    <property type="entry name" value="Arf"/>
    <property type="match status" value="1"/>
</dbReference>
<dbReference type="Proteomes" id="UP000799766">
    <property type="component" value="Unassembled WGS sequence"/>
</dbReference>
<evidence type="ECO:0000256" key="1">
    <source>
        <dbReference type="ARBA" id="ARBA00006336"/>
    </source>
</evidence>
<feature type="binding site" evidence="5">
    <location>
        <position position="805"/>
    </location>
    <ligand>
        <name>Mg(2+)</name>
        <dbReference type="ChEBI" id="CHEBI:18420"/>
    </ligand>
</feature>
<gene>
    <name evidence="8" type="ORF">BDY21DRAFT_424508</name>
</gene>
<dbReference type="InterPro" id="IPR005225">
    <property type="entry name" value="Small_GTP-bd"/>
</dbReference>
<dbReference type="SMART" id="SM00178">
    <property type="entry name" value="SAR"/>
    <property type="match status" value="1"/>
</dbReference>
<dbReference type="FunFam" id="3.40.50.300:FF:000624">
    <property type="entry name" value="ADP-ribosylation factor 1"/>
    <property type="match status" value="1"/>
</dbReference>
<dbReference type="SMART" id="SM00177">
    <property type="entry name" value="ARF"/>
    <property type="match status" value="1"/>
</dbReference>
<dbReference type="OrthoDB" id="167809at2759"/>
<dbReference type="Pfam" id="PF01425">
    <property type="entry name" value="Amidase"/>
    <property type="match status" value="1"/>
</dbReference>
<feature type="binding site" evidence="4">
    <location>
        <position position="827"/>
    </location>
    <ligand>
        <name>GTP</name>
        <dbReference type="ChEBI" id="CHEBI:37565"/>
    </ligand>
</feature>
<feature type="domain" description="Amidase" evidence="7">
    <location>
        <begin position="286"/>
        <end position="711"/>
    </location>
</feature>
<dbReference type="InterPro" id="IPR000868">
    <property type="entry name" value="Isochorismatase-like_dom"/>
</dbReference>
<evidence type="ECO:0000256" key="2">
    <source>
        <dbReference type="ARBA" id="ARBA00022741"/>
    </source>
</evidence>
<dbReference type="InterPro" id="IPR006689">
    <property type="entry name" value="Small_GTPase_ARF/SAR"/>
</dbReference>
<feature type="domain" description="Isochorismatase-like" evidence="6">
    <location>
        <begin position="28"/>
        <end position="217"/>
    </location>
</feature>
<dbReference type="PRINTS" id="PR00328">
    <property type="entry name" value="SAR1GTPBP"/>
</dbReference>
<protein>
    <submittedName>
        <fullName evidence="8">Amidase signature domain-containing protein</fullName>
    </submittedName>
</protein>
<keyword evidence="5" id="KW-0479">Metal-binding</keyword>
<name>A0A6A6NNG7_9PEZI</name>
<dbReference type="PROSITE" id="PS51417">
    <property type="entry name" value="ARF"/>
    <property type="match status" value="1"/>
</dbReference>
<evidence type="ECO:0000313" key="8">
    <source>
        <dbReference type="EMBL" id="KAF2453305.1"/>
    </source>
</evidence>
<dbReference type="PANTHER" id="PTHR11895">
    <property type="entry name" value="TRANSAMIDASE"/>
    <property type="match status" value="1"/>
</dbReference>
<dbReference type="InterPro" id="IPR036928">
    <property type="entry name" value="AS_sf"/>
</dbReference>